<keyword evidence="3" id="KW-1185">Reference proteome</keyword>
<dbReference type="AlphaFoldDB" id="A0A1S3J3E7"/>
<evidence type="ECO:0000313" key="3">
    <source>
        <dbReference type="Proteomes" id="UP000085678"/>
    </source>
</evidence>
<dbReference type="GeneID" id="106169473"/>
<dbReference type="KEGG" id="lak:106169473"/>
<dbReference type="InParanoid" id="A0A1S3J3E7"/>
<evidence type="ECO:0000256" key="2">
    <source>
        <dbReference type="SAM" id="MobiDB-lite"/>
    </source>
</evidence>
<dbReference type="RefSeq" id="XP_013404389.1">
    <property type="nucleotide sequence ID" value="XM_013548935.1"/>
</dbReference>
<name>A0A1S3J3E7_LINAN</name>
<feature type="compositionally biased region" description="Basic and acidic residues" evidence="2">
    <location>
        <begin position="10"/>
        <end position="22"/>
    </location>
</feature>
<protein>
    <submittedName>
        <fullName evidence="4">Uncharacterized protein LOC106169473</fullName>
    </submittedName>
</protein>
<sequence length="194" mass="22763">MASVTEETSDSDHKSKKMDESTKTASVPDDSVAIYESQLTQLQEQLVETMIENQNLKRELELMKDADKVKKLEKNLEIQTGKNKYLARKLEVLQRMRDAELKSQWVDLSEEATETFAQVPEDTVPEAEGWFGRIKTRLFWTFYDILDDFREEETNDQEIEEEPLAVKKLKKNVKRFVLRDLFIYYLKTLDSILG</sequence>
<organism evidence="3 4">
    <name type="scientific">Lingula anatina</name>
    <name type="common">Brachiopod</name>
    <name type="synonym">Lingula unguis</name>
    <dbReference type="NCBI Taxonomy" id="7574"/>
    <lineage>
        <taxon>Eukaryota</taxon>
        <taxon>Metazoa</taxon>
        <taxon>Spiralia</taxon>
        <taxon>Lophotrochozoa</taxon>
        <taxon>Brachiopoda</taxon>
        <taxon>Linguliformea</taxon>
        <taxon>Lingulata</taxon>
        <taxon>Lingulida</taxon>
        <taxon>Linguloidea</taxon>
        <taxon>Lingulidae</taxon>
        <taxon>Lingula</taxon>
    </lineage>
</organism>
<feature type="coiled-coil region" evidence="1">
    <location>
        <begin position="32"/>
        <end position="66"/>
    </location>
</feature>
<gene>
    <name evidence="4" type="primary">LOC106169473</name>
</gene>
<dbReference type="Proteomes" id="UP000085678">
    <property type="component" value="Unplaced"/>
</dbReference>
<feature type="region of interest" description="Disordered" evidence="2">
    <location>
        <begin position="1"/>
        <end position="30"/>
    </location>
</feature>
<keyword evidence="1" id="KW-0175">Coiled coil</keyword>
<accession>A0A1S3J3E7</accession>
<evidence type="ECO:0000256" key="1">
    <source>
        <dbReference type="SAM" id="Coils"/>
    </source>
</evidence>
<evidence type="ECO:0000313" key="4">
    <source>
        <dbReference type="RefSeq" id="XP_013404389.1"/>
    </source>
</evidence>
<proteinExistence type="predicted"/>
<reference evidence="4" key="1">
    <citation type="submission" date="2025-08" db="UniProtKB">
        <authorList>
            <consortium name="RefSeq"/>
        </authorList>
    </citation>
    <scope>IDENTIFICATION</scope>
    <source>
        <tissue evidence="4">Gonads</tissue>
    </source>
</reference>